<dbReference type="EMBL" id="AP017423">
    <property type="protein sequence ID" value="BCX66921.1"/>
    <property type="molecule type" value="Genomic_DNA"/>
</dbReference>
<evidence type="ECO:0000313" key="2">
    <source>
        <dbReference type="Proteomes" id="UP000218595"/>
    </source>
</evidence>
<proteinExistence type="predicted"/>
<keyword evidence="2" id="KW-1185">Reference proteome</keyword>
<name>A0ABM7RPQ3_9PSED</name>
<evidence type="ECO:0000313" key="1">
    <source>
        <dbReference type="EMBL" id="BCX66921.1"/>
    </source>
</evidence>
<dbReference type="Proteomes" id="UP000218595">
    <property type="component" value="Chromosome"/>
</dbReference>
<gene>
    <name evidence="1" type="ORF">LAB08_R15450</name>
</gene>
<organism evidence="1 2">
    <name type="scientific">Pseudomonas izuensis</name>
    <dbReference type="NCBI Taxonomy" id="2684212"/>
    <lineage>
        <taxon>Bacteria</taxon>
        <taxon>Pseudomonadati</taxon>
        <taxon>Pseudomonadota</taxon>
        <taxon>Gammaproteobacteria</taxon>
        <taxon>Pseudomonadales</taxon>
        <taxon>Pseudomonadaceae</taxon>
        <taxon>Pseudomonas</taxon>
    </lineage>
</organism>
<sequence>MPKRKIKLKLEHSIETAILIDNYNKLTLIRKNGFRKTYTDEDLYLCLAQIRQEFPNIKFLCKGAKINVFPSSMCSQMSNGAVAYEKTLGEKASFDLIVSIFDFDDQNITSDISEQRDFHQKWMNSFGDFD</sequence>
<reference evidence="1 2" key="1">
    <citation type="submission" date="2016-04" db="EMBL/GenBank/DDBJ databases">
        <title>Complete genome sequence of Pseudomonas sp. LAB-08 isolated from TCE contaminated aquifer soil.</title>
        <authorList>
            <person name="Dohra H."/>
            <person name="Suzuki K."/>
            <person name="Fatma A."/>
            <person name="Inuzuka Y."/>
            <person name="Honjo M."/>
            <person name="Tashiro Y."/>
            <person name="Futamata H."/>
        </authorList>
    </citation>
    <scope>NUCLEOTIDE SEQUENCE [LARGE SCALE GENOMIC DNA]</scope>
    <source>
        <strain evidence="1 2">LAB-08</strain>
    </source>
</reference>
<protein>
    <submittedName>
        <fullName evidence="1">Uncharacterized protein</fullName>
    </submittedName>
</protein>
<accession>A0ABM7RPQ3</accession>
<dbReference type="RefSeq" id="WP_096512777.1">
    <property type="nucleotide sequence ID" value="NZ_AP017423.2"/>
</dbReference>